<proteinExistence type="predicted"/>
<gene>
    <name evidence="3" type="ORF">OKIOD_LOCUS12278</name>
</gene>
<reference evidence="3 4" key="1">
    <citation type="submission" date="2021-04" db="EMBL/GenBank/DDBJ databases">
        <authorList>
            <person name="Bliznina A."/>
        </authorList>
    </citation>
    <scope>NUCLEOTIDE SEQUENCE [LARGE SCALE GENOMIC DNA]</scope>
</reference>
<feature type="transmembrane region" description="Helical" evidence="2">
    <location>
        <begin position="12"/>
        <end position="31"/>
    </location>
</feature>
<feature type="region of interest" description="Disordered" evidence="1">
    <location>
        <begin position="155"/>
        <end position="183"/>
    </location>
</feature>
<sequence length="183" mass="20410">MHDSIKFKTKSGSGIVLVSIFMMLATMWLMATTIHGNEAICFAVVGGLIQSVCGFAVGLGKNCKEKRSQECFTKFDFCLMMALTAATILFILFWIHQFFQLGVPDDAYSYMQLQFIIGLLYLPILGSYYLRTCFDDGVSNRPSAEEILAEYGNTGGRKFSMQSNHSRSSGTNSRTKLKRSSSR</sequence>
<keyword evidence="4" id="KW-1185">Reference proteome</keyword>
<keyword evidence="2" id="KW-0812">Transmembrane</keyword>
<dbReference type="Proteomes" id="UP001158576">
    <property type="component" value="Chromosome 1"/>
</dbReference>
<evidence type="ECO:0000313" key="3">
    <source>
        <dbReference type="EMBL" id="CAG5107844.1"/>
    </source>
</evidence>
<evidence type="ECO:0000256" key="2">
    <source>
        <dbReference type="SAM" id="Phobius"/>
    </source>
</evidence>
<accession>A0ABN7SUY4</accession>
<keyword evidence="2" id="KW-0472">Membrane</keyword>
<organism evidence="3 4">
    <name type="scientific">Oikopleura dioica</name>
    <name type="common">Tunicate</name>
    <dbReference type="NCBI Taxonomy" id="34765"/>
    <lineage>
        <taxon>Eukaryota</taxon>
        <taxon>Metazoa</taxon>
        <taxon>Chordata</taxon>
        <taxon>Tunicata</taxon>
        <taxon>Appendicularia</taxon>
        <taxon>Copelata</taxon>
        <taxon>Oikopleuridae</taxon>
        <taxon>Oikopleura</taxon>
    </lineage>
</organism>
<evidence type="ECO:0000256" key="1">
    <source>
        <dbReference type="SAM" id="MobiDB-lite"/>
    </source>
</evidence>
<evidence type="ECO:0000313" key="4">
    <source>
        <dbReference type="Proteomes" id="UP001158576"/>
    </source>
</evidence>
<feature type="transmembrane region" description="Helical" evidence="2">
    <location>
        <begin position="37"/>
        <end position="57"/>
    </location>
</feature>
<feature type="transmembrane region" description="Helical" evidence="2">
    <location>
        <begin position="77"/>
        <end position="95"/>
    </location>
</feature>
<name>A0ABN7SUY4_OIKDI</name>
<keyword evidence="2" id="KW-1133">Transmembrane helix</keyword>
<protein>
    <submittedName>
        <fullName evidence="3">Oidioi.mRNA.OKI2018_I69.chr1.g3513.t1.cds</fullName>
    </submittedName>
</protein>
<dbReference type="EMBL" id="OU015566">
    <property type="protein sequence ID" value="CAG5107844.1"/>
    <property type="molecule type" value="Genomic_DNA"/>
</dbReference>
<feature type="compositionally biased region" description="Polar residues" evidence="1">
    <location>
        <begin position="160"/>
        <end position="174"/>
    </location>
</feature>
<feature type="transmembrane region" description="Helical" evidence="2">
    <location>
        <begin position="107"/>
        <end position="130"/>
    </location>
</feature>